<sequence length="172" mass="19893">MSQKEHDAPYIDVLKQLSQYDYLLEQLQQNMADGFFRLSRANFHNKDSLRGRYGQDYYDHSYVGQWTVLIHDNEHVTLEKLQLEEESSDDEVDDDDKLRERKISQTTTEKPTKKLQGTYDPILMFGGGLSAPSSLRQTQTSFKNCLPILIQLINCKNEARKLCALLEATKTT</sequence>
<evidence type="ECO:0000256" key="1">
    <source>
        <dbReference type="ARBA" id="ARBA00093634"/>
    </source>
</evidence>
<dbReference type="Proteomes" id="UP000006310">
    <property type="component" value="Chromosome 2"/>
</dbReference>
<evidence type="ECO:0000256" key="2">
    <source>
        <dbReference type="SAM" id="MobiDB-lite"/>
    </source>
</evidence>
<dbReference type="Pfam" id="PF21730">
    <property type="entry name" value="Vma22_CCDC115"/>
    <property type="match status" value="1"/>
</dbReference>
<dbReference type="OMA" id="RANYHNK"/>
<dbReference type="HOGENOM" id="CLU_089394_0_0_1"/>
<dbReference type="GO" id="GO:0007035">
    <property type="term" value="P:vacuolar acidification"/>
    <property type="evidence" value="ECO:0007669"/>
    <property type="project" value="EnsemblFungi"/>
</dbReference>
<dbReference type="EMBL" id="HE978315">
    <property type="protein sequence ID" value="CCK68893.1"/>
    <property type="molecule type" value="Genomic_DNA"/>
</dbReference>
<dbReference type="STRING" id="1071383.J7RH78"/>
<organism evidence="3 4">
    <name type="scientific">Huiozyma naganishii (strain ATCC MYA-139 / BCRC 22969 / CBS 8797 / KCTC 17520 / NBRC 10181 / NCYC 3082 / Yp74L-3)</name>
    <name type="common">Yeast</name>
    <name type="synonym">Kazachstania naganishii</name>
    <dbReference type="NCBI Taxonomy" id="1071383"/>
    <lineage>
        <taxon>Eukaryota</taxon>
        <taxon>Fungi</taxon>
        <taxon>Dikarya</taxon>
        <taxon>Ascomycota</taxon>
        <taxon>Saccharomycotina</taxon>
        <taxon>Saccharomycetes</taxon>
        <taxon>Saccharomycetales</taxon>
        <taxon>Saccharomycetaceae</taxon>
        <taxon>Huiozyma</taxon>
    </lineage>
</organism>
<reference evidence="3 4" key="1">
    <citation type="journal article" date="2011" name="Proc. Natl. Acad. Sci. U.S.A.">
        <title>Evolutionary erosion of yeast sex chromosomes by mating-type switching accidents.</title>
        <authorList>
            <person name="Gordon J.L."/>
            <person name="Armisen D."/>
            <person name="Proux-Wera E."/>
            <person name="Oheigeartaigh S.S."/>
            <person name="Byrne K.P."/>
            <person name="Wolfe K.H."/>
        </authorList>
    </citation>
    <scope>NUCLEOTIDE SEQUENCE [LARGE SCALE GENOMIC DNA]</scope>
    <source>
        <strain evidence="4">ATCC MYA-139 / BCRC 22969 / CBS 8797 / CCRC 22969 / KCTC 17520 / NBRC 10181 / NCYC 3082</strain>
    </source>
</reference>
<dbReference type="OrthoDB" id="4044452at2759"/>
<dbReference type="RefSeq" id="XP_022463139.1">
    <property type="nucleotide sequence ID" value="XM_022606444.1"/>
</dbReference>
<dbReference type="GO" id="GO:0070072">
    <property type="term" value="P:vacuolar proton-transporting V-type ATPase complex assembly"/>
    <property type="evidence" value="ECO:0007669"/>
    <property type="project" value="EnsemblFungi"/>
</dbReference>
<feature type="region of interest" description="Disordered" evidence="2">
    <location>
        <begin position="84"/>
        <end position="111"/>
    </location>
</feature>
<dbReference type="GeneID" id="34524543"/>
<dbReference type="GO" id="GO:1990871">
    <property type="term" value="C:Vma12-Vma22 assembly complex"/>
    <property type="evidence" value="ECO:0007669"/>
    <property type="project" value="EnsemblFungi"/>
</dbReference>
<protein>
    <recommendedName>
        <fullName evidence="1">Vacuolar ATPase assembly protein VMA22</fullName>
    </recommendedName>
</protein>
<dbReference type="GO" id="GO:0051082">
    <property type="term" value="F:unfolded protein binding"/>
    <property type="evidence" value="ECO:0007669"/>
    <property type="project" value="EnsemblFungi"/>
</dbReference>
<accession>J7RH78</accession>
<dbReference type="KEGG" id="kng:KNAG_0B04590"/>
<dbReference type="InterPro" id="IPR040357">
    <property type="entry name" value="Vma22/CCDC115"/>
</dbReference>
<evidence type="ECO:0000313" key="4">
    <source>
        <dbReference type="Proteomes" id="UP000006310"/>
    </source>
</evidence>
<dbReference type="PANTHER" id="PTHR31996:SF2">
    <property type="entry name" value="COILED-COIL DOMAIN-CONTAINING PROTEIN 115"/>
    <property type="match status" value="1"/>
</dbReference>
<feature type="compositionally biased region" description="Acidic residues" evidence="2">
    <location>
        <begin position="84"/>
        <end position="95"/>
    </location>
</feature>
<evidence type="ECO:0000313" key="3">
    <source>
        <dbReference type="EMBL" id="CCK68893.1"/>
    </source>
</evidence>
<gene>
    <name evidence="3" type="primary">KNAG0B04590</name>
    <name evidence="3" type="ordered locus">KNAG_0B04590</name>
</gene>
<dbReference type="eggNOG" id="ENOG502S50X">
    <property type="taxonomic scope" value="Eukaryota"/>
</dbReference>
<reference evidence="4" key="2">
    <citation type="submission" date="2012-08" db="EMBL/GenBank/DDBJ databases">
        <title>Genome sequence of Kazachstania naganishii.</title>
        <authorList>
            <person name="Gordon J.L."/>
            <person name="Armisen D."/>
            <person name="Proux-Wera E."/>
            <person name="OhEigeartaigh S.S."/>
            <person name="Byrne K.P."/>
            <person name="Wolfe K.H."/>
        </authorList>
    </citation>
    <scope>NUCLEOTIDE SEQUENCE [LARGE SCALE GENOMIC DNA]</scope>
    <source>
        <strain evidence="4">ATCC MYA-139 / BCRC 22969 / CBS 8797 / CCRC 22969 / KCTC 17520 / NBRC 10181 / NCYC 3082</strain>
    </source>
</reference>
<keyword evidence="4" id="KW-1185">Reference proteome</keyword>
<dbReference type="AlphaFoldDB" id="J7RH78"/>
<dbReference type="PANTHER" id="PTHR31996">
    <property type="entry name" value="COILED-COIL DOMAIN-CONTAINING PROTEIN 115"/>
    <property type="match status" value="1"/>
</dbReference>
<name>J7RH78_HUIN7</name>
<proteinExistence type="predicted"/>